<organism evidence="2 3">
    <name type="scientific">Sphingomonas aerolata</name>
    <dbReference type="NCBI Taxonomy" id="185951"/>
    <lineage>
        <taxon>Bacteria</taxon>
        <taxon>Pseudomonadati</taxon>
        <taxon>Pseudomonadota</taxon>
        <taxon>Alphaproteobacteria</taxon>
        <taxon>Sphingomonadales</taxon>
        <taxon>Sphingomonadaceae</taxon>
        <taxon>Sphingomonas</taxon>
    </lineage>
</organism>
<comment type="caution">
    <text evidence="2">The sequence shown here is derived from an EMBL/GenBank/DDBJ whole genome shotgun (WGS) entry which is preliminary data.</text>
</comment>
<evidence type="ECO:0000313" key="2">
    <source>
        <dbReference type="EMBL" id="PTM46694.1"/>
    </source>
</evidence>
<protein>
    <submittedName>
        <fullName evidence="2">Uncharacterized protein</fullName>
    </submittedName>
</protein>
<proteinExistence type="predicted"/>
<name>A0A2T4YSC8_9SPHN</name>
<keyword evidence="1" id="KW-0732">Signal</keyword>
<feature type="chain" id="PRO_5015784668" evidence="1">
    <location>
        <begin position="23"/>
        <end position="171"/>
    </location>
</feature>
<evidence type="ECO:0000313" key="3">
    <source>
        <dbReference type="Proteomes" id="UP000240996"/>
    </source>
</evidence>
<accession>A0A2T4YSC8</accession>
<dbReference type="AlphaFoldDB" id="A0A2T4YSC8"/>
<reference evidence="2 3" key="1">
    <citation type="submission" date="2018-04" db="EMBL/GenBank/DDBJ databases">
        <title>Genomic Encyclopedia of Type Strains, Phase III (KMG-III): the genomes of soil and plant-associated and newly described type strains.</title>
        <authorList>
            <person name="Whitman W."/>
        </authorList>
    </citation>
    <scope>NUCLEOTIDE SEQUENCE [LARGE SCALE GENOMIC DNA]</scope>
    <source>
        <strain evidence="2 3">NW12</strain>
    </source>
</reference>
<dbReference type="Proteomes" id="UP000240996">
    <property type="component" value="Unassembled WGS sequence"/>
</dbReference>
<gene>
    <name evidence="2" type="ORF">C8J24_0065</name>
</gene>
<evidence type="ECO:0000256" key="1">
    <source>
        <dbReference type="SAM" id="SignalP"/>
    </source>
</evidence>
<dbReference type="RefSeq" id="WP_107929562.1">
    <property type="nucleotide sequence ID" value="NZ_PZZN01000001.1"/>
</dbReference>
<sequence>MKQPSRPALIALLLAPALAVGACSKDAASYPSLGIRPTESIGFGEPAGKPVVVQPDPTLDTDIAAFRTQLDRIKAGFAKDAASTQAAARAARGGAVGSEPWLTAQTALAGLDDWRAQTSLLVTDIERRATDRAATLAPAYPALDAARDAAQAEAEKQGATIAQIQASLPAA</sequence>
<keyword evidence="3" id="KW-1185">Reference proteome</keyword>
<dbReference type="EMBL" id="PZZN01000001">
    <property type="protein sequence ID" value="PTM46694.1"/>
    <property type="molecule type" value="Genomic_DNA"/>
</dbReference>
<feature type="signal peptide" evidence="1">
    <location>
        <begin position="1"/>
        <end position="22"/>
    </location>
</feature>
<dbReference type="PROSITE" id="PS51257">
    <property type="entry name" value="PROKAR_LIPOPROTEIN"/>
    <property type="match status" value="1"/>
</dbReference>